<sequence length="388" mass="44082">MVGPNRHNDGAQLLLLVAAFNSLSFPSLAGSLYEVGNNTSKYWTLFILMNIANDKDRLFLFMSDLSQLSRTLLSVLNEWRKSNKSCLFSLSRLTCEEKFKDAGIKFTFGEYSLNGNIRKLINSYYDWGELLAVAPRAVSGLERLIGWSHHPKMDFPIDDKVTPIGGFTHINAHQVPGEFPNDFTSNWSSRLFGLTESSHEYRQDPDVQFERIQSYQGCRSVIDVITETLVFGSTRYQNQQKRWSWKELDSNGVGSSVVKKPRMQSTPQKEETLEVIQALQEGVEDELTNLKTDWMELKDFYSKMNVFAAKATENSIVFIEVVIRVIARDLNVLGDDEIFGNLLEKIQRANEASFLVRGVSDMYVNVSIKYIMDQIASQGDIMASIDNS</sequence>
<dbReference type="EMBL" id="GL732824">
    <property type="protein sequence ID" value="EFX64483.1"/>
    <property type="molecule type" value="Genomic_DNA"/>
</dbReference>
<dbReference type="KEGG" id="dpx:DAPPUDRAFT_118125"/>
<keyword evidence="3" id="KW-1185">Reference proteome</keyword>
<proteinExistence type="predicted"/>
<gene>
    <name evidence="2" type="ORF">DAPPUDRAFT_118125</name>
</gene>
<accession>E9HUT9</accession>
<feature type="signal peptide" evidence="1">
    <location>
        <begin position="1"/>
        <end position="29"/>
    </location>
</feature>
<name>E9HUT9_DAPPU</name>
<reference evidence="2 3" key="1">
    <citation type="journal article" date="2011" name="Science">
        <title>The ecoresponsive genome of Daphnia pulex.</title>
        <authorList>
            <person name="Colbourne J.K."/>
            <person name="Pfrender M.E."/>
            <person name="Gilbert D."/>
            <person name="Thomas W.K."/>
            <person name="Tucker A."/>
            <person name="Oakley T.H."/>
            <person name="Tokishita S."/>
            <person name="Aerts A."/>
            <person name="Arnold G.J."/>
            <person name="Basu M.K."/>
            <person name="Bauer D.J."/>
            <person name="Caceres C.E."/>
            <person name="Carmel L."/>
            <person name="Casola C."/>
            <person name="Choi J.H."/>
            <person name="Detter J.C."/>
            <person name="Dong Q."/>
            <person name="Dusheyko S."/>
            <person name="Eads B.D."/>
            <person name="Frohlich T."/>
            <person name="Geiler-Samerotte K.A."/>
            <person name="Gerlach D."/>
            <person name="Hatcher P."/>
            <person name="Jogdeo S."/>
            <person name="Krijgsveld J."/>
            <person name="Kriventseva E.V."/>
            <person name="Kultz D."/>
            <person name="Laforsch C."/>
            <person name="Lindquist E."/>
            <person name="Lopez J."/>
            <person name="Manak J.R."/>
            <person name="Muller J."/>
            <person name="Pangilinan J."/>
            <person name="Patwardhan R.P."/>
            <person name="Pitluck S."/>
            <person name="Pritham E.J."/>
            <person name="Rechtsteiner A."/>
            <person name="Rho M."/>
            <person name="Rogozin I.B."/>
            <person name="Sakarya O."/>
            <person name="Salamov A."/>
            <person name="Schaack S."/>
            <person name="Shapiro H."/>
            <person name="Shiga Y."/>
            <person name="Skalitzky C."/>
            <person name="Smith Z."/>
            <person name="Souvorov A."/>
            <person name="Sung W."/>
            <person name="Tang Z."/>
            <person name="Tsuchiya D."/>
            <person name="Tu H."/>
            <person name="Vos H."/>
            <person name="Wang M."/>
            <person name="Wolf Y.I."/>
            <person name="Yamagata H."/>
            <person name="Yamada T."/>
            <person name="Ye Y."/>
            <person name="Shaw J.R."/>
            <person name="Andrews J."/>
            <person name="Crease T.J."/>
            <person name="Tang H."/>
            <person name="Lucas S.M."/>
            <person name="Robertson H.M."/>
            <person name="Bork P."/>
            <person name="Koonin E.V."/>
            <person name="Zdobnov E.M."/>
            <person name="Grigoriev I.V."/>
            <person name="Lynch M."/>
            <person name="Boore J.L."/>
        </authorList>
    </citation>
    <scope>NUCLEOTIDE SEQUENCE [LARGE SCALE GENOMIC DNA]</scope>
</reference>
<evidence type="ECO:0000256" key="1">
    <source>
        <dbReference type="SAM" id="SignalP"/>
    </source>
</evidence>
<dbReference type="AlphaFoldDB" id="E9HUT9"/>
<dbReference type="HOGENOM" id="CLU_712235_0_0_1"/>
<protein>
    <submittedName>
        <fullName evidence="2">Uncharacterized protein</fullName>
    </submittedName>
</protein>
<feature type="chain" id="PRO_5003242109" evidence="1">
    <location>
        <begin position="30"/>
        <end position="388"/>
    </location>
</feature>
<keyword evidence="1" id="KW-0732">Signal</keyword>
<organism evidence="2 3">
    <name type="scientific">Daphnia pulex</name>
    <name type="common">Water flea</name>
    <dbReference type="NCBI Taxonomy" id="6669"/>
    <lineage>
        <taxon>Eukaryota</taxon>
        <taxon>Metazoa</taxon>
        <taxon>Ecdysozoa</taxon>
        <taxon>Arthropoda</taxon>
        <taxon>Crustacea</taxon>
        <taxon>Branchiopoda</taxon>
        <taxon>Diplostraca</taxon>
        <taxon>Cladocera</taxon>
        <taxon>Anomopoda</taxon>
        <taxon>Daphniidae</taxon>
        <taxon>Daphnia</taxon>
    </lineage>
</organism>
<evidence type="ECO:0000313" key="2">
    <source>
        <dbReference type="EMBL" id="EFX64483.1"/>
    </source>
</evidence>
<dbReference type="InParanoid" id="E9HUT9"/>
<dbReference type="PANTHER" id="PTHR33488">
    <property type="entry name" value="ZGC:162509"/>
    <property type="match status" value="1"/>
</dbReference>
<evidence type="ECO:0000313" key="3">
    <source>
        <dbReference type="Proteomes" id="UP000000305"/>
    </source>
</evidence>
<dbReference type="PANTHER" id="PTHR33488:SF2">
    <property type="entry name" value="EARLY ENDOSOME ANTIGEN 1-LIKE"/>
    <property type="match status" value="1"/>
</dbReference>
<dbReference type="Proteomes" id="UP000000305">
    <property type="component" value="Unassembled WGS sequence"/>
</dbReference>